<proteinExistence type="predicted"/>
<protein>
    <submittedName>
        <fullName evidence="2">Glycosyltransferase</fullName>
    </submittedName>
</protein>
<gene>
    <name evidence="2" type="ORF">KPL81_02580</name>
</gene>
<dbReference type="PANTHER" id="PTHR48050:SF13">
    <property type="entry name" value="STEROL 3-BETA-GLUCOSYLTRANSFERASE UGT80A2"/>
    <property type="match status" value="1"/>
</dbReference>
<dbReference type="Proteomes" id="UP000769617">
    <property type="component" value="Unassembled WGS sequence"/>
</dbReference>
<evidence type="ECO:0000259" key="1">
    <source>
        <dbReference type="Pfam" id="PF06722"/>
    </source>
</evidence>
<evidence type="ECO:0000313" key="2">
    <source>
        <dbReference type="EMBL" id="MBW6390051.1"/>
    </source>
</evidence>
<dbReference type="Pfam" id="PF06722">
    <property type="entry name" value="EryCIII-like_C"/>
    <property type="match status" value="1"/>
</dbReference>
<dbReference type="PANTHER" id="PTHR48050">
    <property type="entry name" value="STEROL 3-BETA-GLUCOSYLTRANSFERASE"/>
    <property type="match status" value="1"/>
</dbReference>
<dbReference type="RefSeq" id="WP_219790558.1">
    <property type="nucleotide sequence ID" value="NZ_JAHYCA010000001.1"/>
</dbReference>
<dbReference type="Gene3D" id="3.40.50.2000">
    <property type="entry name" value="Glycogen Phosphorylase B"/>
    <property type="match status" value="2"/>
</dbReference>
<reference evidence="2 3" key="1">
    <citation type="submission" date="2021-07" db="EMBL/GenBank/DDBJ databases">
        <authorList>
            <person name="So Y."/>
        </authorList>
    </citation>
    <scope>NUCLEOTIDE SEQUENCE [LARGE SCALE GENOMIC DNA]</scope>
    <source>
        <strain evidence="2 3">Y3S6</strain>
    </source>
</reference>
<dbReference type="InterPro" id="IPR010610">
    <property type="entry name" value="EryCIII-like_C"/>
</dbReference>
<dbReference type="SUPFAM" id="SSF53756">
    <property type="entry name" value="UDP-Glycosyltransferase/glycogen phosphorylase"/>
    <property type="match status" value="1"/>
</dbReference>
<organism evidence="2 3">
    <name type="scientific">Billgrantia antri</name>
    <dbReference type="NCBI Taxonomy" id="2846777"/>
    <lineage>
        <taxon>Bacteria</taxon>
        <taxon>Pseudomonadati</taxon>
        <taxon>Pseudomonadota</taxon>
        <taxon>Gammaproteobacteria</taxon>
        <taxon>Oceanospirillales</taxon>
        <taxon>Halomonadaceae</taxon>
        <taxon>Billgrantia</taxon>
    </lineage>
</organism>
<dbReference type="EMBL" id="JAHYCA010000001">
    <property type="protein sequence ID" value="MBW6390051.1"/>
    <property type="molecule type" value="Genomic_DNA"/>
</dbReference>
<sequence>MARHIGVVAPPFPSHFRALQALADALIERGHRVTFLHQQEAARWLDSPQVSFSAVGHTSHPPGALARSLRLAAQPGGPLGLRRLIADLSHTTDMLCRELPRALDELGIDALICDQMEAAGGLVAEASGRPFVSVACALPVNREPGLPLPVMPFAYGRSERHQQVYAGSERTYDLLMAKHRRTVARHAALLGLSPRSGLHECLSPYAQISQTVAGLELPRRDLPAHFHHVGPLRPSATSQWETEPRLSPDKPVIFASLGTLQGHRFALFRRIVRACAALDVQLLVAHCGGLDRRQEERLLQEGAIQVTDVFPQRAVLSRADAVITHGGLNTVMDALVARTPMLVLPLAFDQPGVATRVQHAGVGLRASPRVDGHRALSGKLKTLLGETGFATALARLGEEVEAAGGTPRAADIVEEALRS</sequence>
<dbReference type="InterPro" id="IPR002213">
    <property type="entry name" value="UDP_glucos_trans"/>
</dbReference>
<name>A0ABS6ZJ09_9GAMM</name>
<feature type="domain" description="Erythromycin biosynthesis protein CIII-like C-terminal" evidence="1">
    <location>
        <begin position="291"/>
        <end position="412"/>
    </location>
</feature>
<dbReference type="InterPro" id="IPR050426">
    <property type="entry name" value="Glycosyltransferase_28"/>
</dbReference>
<comment type="caution">
    <text evidence="2">The sequence shown here is derived from an EMBL/GenBank/DDBJ whole genome shotgun (WGS) entry which is preliminary data.</text>
</comment>
<keyword evidence="3" id="KW-1185">Reference proteome</keyword>
<dbReference type="CDD" id="cd03784">
    <property type="entry name" value="GT1_Gtf-like"/>
    <property type="match status" value="1"/>
</dbReference>
<accession>A0ABS6ZJ09</accession>
<evidence type="ECO:0000313" key="3">
    <source>
        <dbReference type="Proteomes" id="UP000769617"/>
    </source>
</evidence>